<feature type="transmembrane region" description="Helical" evidence="1">
    <location>
        <begin position="113"/>
        <end position="130"/>
    </location>
</feature>
<dbReference type="AlphaFoldDB" id="A0AAN9RG25"/>
<feature type="transmembrane region" description="Helical" evidence="1">
    <location>
        <begin position="142"/>
        <end position="160"/>
    </location>
</feature>
<keyword evidence="3" id="KW-1185">Reference proteome</keyword>
<evidence type="ECO:0000313" key="2">
    <source>
        <dbReference type="EMBL" id="KAK7365088.1"/>
    </source>
</evidence>
<keyword evidence="1" id="KW-0812">Transmembrane</keyword>
<name>A0AAN9RG25_PHACN</name>
<protein>
    <submittedName>
        <fullName evidence="2">Uncharacterized protein</fullName>
    </submittedName>
</protein>
<organism evidence="2 3">
    <name type="scientific">Phaseolus coccineus</name>
    <name type="common">Scarlet runner bean</name>
    <name type="synonym">Phaseolus multiflorus</name>
    <dbReference type="NCBI Taxonomy" id="3886"/>
    <lineage>
        <taxon>Eukaryota</taxon>
        <taxon>Viridiplantae</taxon>
        <taxon>Streptophyta</taxon>
        <taxon>Embryophyta</taxon>
        <taxon>Tracheophyta</taxon>
        <taxon>Spermatophyta</taxon>
        <taxon>Magnoliopsida</taxon>
        <taxon>eudicotyledons</taxon>
        <taxon>Gunneridae</taxon>
        <taxon>Pentapetalae</taxon>
        <taxon>rosids</taxon>
        <taxon>fabids</taxon>
        <taxon>Fabales</taxon>
        <taxon>Fabaceae</taxon>
        <taxon>Papilionoideae</taxon>
        <taxon>50 kb inversion clade</taxon>
        <taxon>NPAAA clade</taxon>
        <taxon>indigoferoid/millettioid clade</taxon>
        <taxon>Phaseoleae</taxon>
        <taxon>Phaseolus</taxon>
    </lineage>
</organism>
<keyword evidence="1" id="KW-1133">Transmembrane helix</keyword>
<dbReference type="EMBL" id="JAYMYR010000005">
    <property type="protein sequence ID" value="KAK7365088.1"/>
    <property type="molecule type" value="Genomic_DNA"/>
</dbReference>
<feature type="transmembrane region" description="Helical" evidence="1">
    <location>
        <begin position="85"/>
        <end position="106"/>
    </location>
</feature>
<accession>A0AAN9RG25</accession>
<proteinExistence type="predicted"/>
<feature type="transmembrane region" description="Helical" evidence="1">
    <location>
        <begin position="26"/>
        <end position="46"/>
    </location>
</feature>
<gene>
    <name evidence="2" type="ORF">VNO80_13892</name>
</gene>
<keyword evidence="1" id="KW-0472">Membrane</keyword>
<sequence length="202" mass="22372">MTSPPPLLPVTTSTDAHAPPIRVNPLYVLGFLATTISTSLITYLAYNQNDIPMLLFTSFIYVVYFSVDFSPLPPAPSARATHIRLFLWAMLSAGMLAFACSFWTILTLHESLCFFWVVIGGSALLFSAWSGDSKFAAKKEQYSNMVQSFGPIMLMFFGLGRRYVTTQLILHAAIMNARKLVGPTTTLSFNTKILTASFRFSS</sequence>
<dbReference type="Proteomes" id="UP001374584">
    <property type="component" value="Unassembled WGS sequence"/>
</dbReference>
<reference evidence="2 3" key="1">
    <citation type="submission" date="2024-01" db="EMBL/GenBank/DDBJ databases">
        <title>The genomes of 5 underutilized Papilionoideae crops provide insights into root nodulation and disease resistanc.</title>
        <authorList>
            <person name="Jiang F."/>
        </authorList>
    </citation>
    <scope>NUCLEOTIDE SEQUENCE [LARGE SCALE GENOMIC DNA]</scope>
    <source>
        <strain evidence="2">JINMINGXINNONG_FW02</strain>
        <tissue evidence="2">Leaves</tissue>
    </source>
</reference>
<evidence type="ECO:0000256" key="1">
    <source>
        <dbReference type="SAM" id="Phobius"/>
    </source>
</evidence>
<evidence type="ECO:0000313" key="3">
    <source>
        <dbReference type="Proteomes" id="UP001374584"/>
    </source>
</evidence>
<comment type="caution">
    <text evidence="2">The sequence shown here is derived from an EMBL/GenBank/DDBJ whole genome shotgun (WGS) entry which is preliminary data.</text>
</comment>
<feature type="transmembrane region" description="Helical" evidence="1">
    <location>
        <begin position="53"/>
        <end position="73"/>
    </location>
</feature>